<feature type="compositionally biased region" description="Basic and acidic residues" evidence="1">
    <location>
        <begin position="65"/>
        <end position="74"/>
    </location>
</feature>
<accession>A0A5B0MZD0</accession>
<evidence type="ECO:0000313" key="3">
    <source>
        <dbReference type="Proteomes" id="UP000325313"/>
    </source>
</evidence>
<dbReference type="Proteomes" id="UP000325313">
    <property type="component" value="Unassembled WGS sequence"/>
</dbReference>
<feature type="compositionally biased region" description="Basic and acidic residues" evidence="1">
    <location>
        <begin position="26"/>
        <end position="37"/>
    </location>
</feature>
<proteinExistence type="predicted"/>
<evidence type="ECO:0000313" key="2">
    <source>
        <dbReference type="EMBL" id="KAA1082341.1"/>
    </source>
</evidence>
<feature type="compositionally biased region" description="Acidic residues" evidence="1">
    <location>
        <begin position="45"/>
        <end position="64"/>
    </location>
</feature>
<dbReference type="AlphaFoldDB" id="A0A5B0MZD0"/>
<gene>
    <name evidence="2" type="ORF">PGTUg99_033931</name>
</gene>
<name>A0A5B0MZD0_PUCGR</name>
<reference evidence="2 3" key="1">
    <citation type="submission" date="2019-05" db="EMBL/GenBank/DDBJ databases">
        <title>Emergence of the Ug99 lineage of the wheat stem rust pathogen through somatic hybridization.</title>
        <authorList>
            <person name="Li F."/>
            <person name="Upadhyaya N.M."/>
            <person name="Sperschneider J."/>
            <person name="Matny O."/>
            <person name="Nguyen-Phuc H."/>
            <person name="Mago R."/>
            <person name="Raley C."/>
            <person name="Miller M.E."/>
            <person name="Silverstein K.A.T."/>
            <person name="Henningsen E."/>
            <person name="Hirsch C.D."/>
            <person name="Visser B."/>
            <person name="Pretorius Z.A."/>
            <person name="Steffenson B.J."/>
            <person name="Schwessinger B."/>
            <person name="Dodds P.N."/>
            <person name="Figueroa M."/>
        </authorList>
    </citation>
    <scope>NUCLEOTIDE SEQUENCE [LARGE SCALE GENOMIC DNA]</scope>
    <source>
        <strain evidence="2 3">Ug99</strain>
    </source>
</reference>
<dbReference type="EMBL" id="VDEP01000439">
    <property type="protein sequence ID" value="KAA1082341.1"/>
    <property type="molecule type" value="Genomic_DNA"/>
</dbReference>
<protein>
    <submittedName>
        <fullName evidence="2">Uncharacterized protein</fullName>
    </submittedName>
</protein>
<feature type="region of interest" description="Disordered" evidence="1">
    <location>
        <begin position="1"/>
        <end position="74"/>
    </location>
</feature>
<comment type="caution">
    <text evidence="2">The sequence shown here is derived from an EMBL/GenBank/DDBJ whole genome shotgun (WGS) entry which is preliminary data.</text>
</comment>
<sequence length="74" mass="8003">MPSPAPSYHTQGSHPKNPVDEDQGGQDDKESEQDRPARQARLGDAYEEALDASESSDDEGEDDDRVAHKPGGEP</sequence>
<organism evidence="2 3">
    <name type="scientific">Puccinia graminis f. sp. tritici</name>
    <dbReference type="NCBI Taxonomy" id="56615"/>
    <lineage>
        <taxon>Eukaryota</taxon>
        <taxon>Fungi</taxon>
        <taxon>Dikarya</taxon>
        <taxon>Basidiomycota</taxon>
        <taxon>Pucciniomycotina</taxon>
        <taxon>Pucciniomycetes</taxon>
        <taxon>Pucciniales</taxon>
        <taxon>Pucciniaceae</taxon>
        <taxon>Puccinia</taxon>
    </lineage>
</organism>
<evidence type="ECO:0000256" key="1">
    <source>
        <dbReference type="SAM" id="MobiDB-lite"/>
    </source>
</evidence>